<reference evidence="2 3" key="1">
    <citation type="submission" date="2023-08" db="EMBL/GenBank/DDBJ databases">
        <title>Genome sequencing of plant associated microbes to promote plant fitness in Sorghum bicolor and Oryza sativa.</title>
        <authorList>
            <person name="Coleman-Derr D."/>
        </authorList>
    </citation>
    <scope>NUCLEOTIDE SEQUENCE [LARGE SCALE GENOMIC DNA]</scope>
    <source>
        <strain evidence="2 3">SLBN-33</strain>
    </source>
</reference>
<organism evidence="2 3">
    <name type="scientific">Paraburkholderia graminis</name>
    <dbReference type="NCBI Taxonomy" id="60548"/>
    <lineage>
        <taxon>Bacteria</taxon>
        <taxon>Pseudomonadati</taxon>
        <taxon>Pseudomonadota</taxon>
        <taxon>Betaproteobacteria</taxon>
        <taxon>Burkholderiales</taxon>
        <taxon>Burkholderiaceae</taxon>
        <taxon>Paraburkholderia</taxon>
    </lineage>
</organism>
<evidence type="ECO:0000313" key="2">
    <source>
        <dbReference type="EMBL" id="MDR6206572.1"/>
    </source>
</evidence>
<gene>
    <name evidence="2" type="ORF">QF025_005292</name>
</gene>
<evidence type="ECO:0000313" key="3">
    <source>
        <dbReference type="Proteomes" id="UP001245184"/>
    </source>
</evidence>
<accession>A0ABD5CRT5</accession>
<dbReference type="Proteomes" id="UP001245184">
    <property type="component" value="Unassembled WGS sequence"/>
</dbReference>
<evidence type="ECO:0000256" key="1">
    <source>
        <dbReference type="SAM" id="MobiDB-lite"/>
    </source>
</evidence>
<comment type="caution">
    <text evidence="2">The sequence shown here is derived from an EMBL/GenBank/DDBJ whole genome shotgun (WGS) entry which is preliminary data.</text>
</comment>
<sequence length="156" mass="17387">MPADERNAARRERQQVLLHLARVDADEDRAVRLQCERRGNGLAAAFSGSVRIVDTRIPTDRVGGFLDAFRDAQHAAVTQILADDRDARARHRRRPGLRAAPMRRRFARAIHGALHRGEVERGVGCRAMSGLRRALSAHGTHAQAAEHEQRGREPKA</sequence>
<dbReference type="EMBL" id="JAVIZN010000002">
    <property type="protein sequence ID" value="MDR6206572.1"/>
    <property type="molecule type" value="Genomic_DNA"/>
</dbReference>
<feature type="region of interest" description="Disordered" evidence="1">
    <location>
        <begin position="134"/>
        <end position="156"/>
    </location>
</feature>
<dbReference type="AlphaFoldDB" id="A0ABD5CRT5"/>
<feature type="compositionally biased region" description="Basic and acidic residues" evidence="1">
    <location>
        <begin position="144"/>
        <end position="156"/>
    </location>
</feature>
<proteinExistence type="predicted"/>
<name>A0ABD5CRT5_9BURK</name>
<protein>
    <submittedName>
        <fullName evidence="2">Uncharacterized protein</fullName>
    </submittedName>
</protein>